<evidence type="ECO:0000313" key="3">
    <source>
        <dbReference type="Proteomes" id="UP000503129"/>
    </source>
</evidence>
<feature type="region of interest" description="Disordered" evidence="1">
    <location>
        <begin position="228"/>
        <end position="260"/>
    </location>
</feature>
<feature type="compositionally biased region" description="Polar residues" evidence="1">
    <location>
        <begin position="228"/>
        <end position="240"/>
    </location>
</feature>
<keyword evidence="3" id="KW-1185">Reference proteome</keyword>
<dbReference type="Proteomes" id="UP000503129">
    <property type="component" value="Chromosome"/>
</dbReference>
<dbReference type="Pfam" id="PF19991">
    <property type="entry name" value="HMA_2"/>
    <property type="match status" value="1"/>
</dbReference>
<dbReference type="AlphaFoldDB" id="A0A856MR01"/>
<dbReference type="RefSeq" id="WP_172195371.1">
    <property type="nucleotide sequence ID" value="NZ_CAWOXK010000001.1"/>
</dbReference>
<name>A0A856MR01_9CYAN</name>
<evidence type="ECO:0000313" key="2">
    <source>
        <dbReference type="EMBL" id="QDL12031.1"/>
    </source>
</evidence>
<protein>
    <submittedName>
        <fullName evidence="2">Uncharacterized protein</fullName>
    </submittedName>
</protein>
<organism evidence="2 3">
    <name type="scientific">Brasilonema sennae CENA114</name>
    <dbReference type="NCBI Taxonomy" id="415709"/>
    <lineage>
        <taxon>Bacteria</taxon>
        <taxon>Bacillati</taxon>
        <taxon>Cyanobacteriota</taxon>
        <taxon>Cyanophyceae</taxon>
        <taxon>Nostocales</taxon>
        <taxon>Scytonemataceae</taxon>
        <taxon>Brasilonema</taxon>
        <taxon>Bromeliae group (in: Brasilonema)</taxon>
    </lineage>
</organism>
<feature type="compositionally biased region" description="Low complexity" evidence="1">
    <location>
        <begin position="117"/>
        <end position="132"/>
    </location>
</feature>
<dbReference type="EMBL" id="CP030118">
    <property type="protein sequence ID" value="QDL12031.1"/>
    <property type="molecule type" value="Genomic_DNA"/>
</dbReference>
<feature type="region of interest" description="Disordered" evidence="1">
    <location>
        <begin position="113"/>
        <end position="135"/>
    </location>
</feature>
<evidence type="ECO:0000256" key="1">
    <source>
        <dbReference type="SAM" id="MobiDB-lite"/>
    </source>
</evidence>
<dbReference type="KEGG" id="bsen:DP114_32725"/>
<reference evidence="2 3" key="1">
    <citation type="submission" date="2018-06" db="EMBL/GenBank/DDBJ databases">
        <title>Comparative genomics of Brasilonema spp. strains.</title>
        <authorList>
            <person name="Alvarenga D.O."/>
            <person name="Fiore M.F."/>
            <person name="Varani A.M."/>
        </authorList>
    </citation>
    <scope>NUCLEOTIDE SEQUENCE [LARGE SCALE GENOMIC DNA]</scope>
    <source>
        <strain evidence="2 3">CENA114</strain>
    </source>
</reference>
<proteinExistence type="predicted"/>
<sequence>MAGLTTQLASHSSRESQVVEQQTSYPTAKVYCAIAYSIIYATSASVGFCVPDISVNPTYVQRLLTLLACDPRVISHKVNQNAGSIVIDYQPGVPDVQMRLCLASIIEFAGKPEEKPVSSSSVPQAAARPSVAQEKENAYEPVGANVLSSPELVSKEKDNGYEPVGANVLSSPELVRMEKENAYEPVGANVLSSPELVKKEKENCYEPVGANVLSDPELVSMETSLDSKLETAQVSPSSQLKGADKIPTLSKQSNHTPDKTYHKAKQPAKVAYSIAHAIPGRVRFRIPRIAKDSKYVQRLEALLKGDPLVTGKRVNSAAASIVITYKSGIMPNSKKPSLNLLEQVISYLSTLIQSAASDTVVSISELEESLAHFCN</sequence>
<gene>
    <name evidence="2" type="ORF">DP114_32725</name>
</gene>
<accession>A0A856MR01</accession>